<dbReference type="PANTHER" id="PTHR35038:SF8">
    <property type="entry name" value="C-TYPE POLYHEME CYTOCHROME OMCC"/>
    <property type="match status" value="1"/>
</dbReference>
<feature type="signal peptide" evidence="2">
    <location>
        <begin position="1"/>
        <end position="17"/>
    </location>
</feature>
<organism evidence="4 5">
    <name type="scientific">Enhygromyxa salina</name>
    <dbReference type="NCBI Taxonomy" id="215803"/>
    <lineage>
        <taxon>Bacteria</taxon>
        <taxon>Pseudomonadati</taxon>
        <taxon>Myxococcota</taxon>
        <taxon>Polyangia</taxon>
        <taxon>Nannocystales</taxon>
        <taxon>Nannocystaceae</taxon>
        <taxon>Enhygromyxa</taxon>
    </lineage>
</organism>
<accession>A0A2S9YI63</accession>
<dbReference type="OrthoDB" id="9814800at2"/>
<dbReference type="InterPro" id="IPR036280">
    <property type="entry name" value="Multihaem_cyt_sf"/>
</dbReference>
<evidence type="ECO:0000259" key="3">
    <source>
        <dbReference type="Pfam" id="PF09699"/>
    </source>
</evidence>
<dbReference type="SUPFAM" id="SSF48695">
    <property type="entry name" value="Multiheme cytochromes"/>
    <property type="match status" value="1"/>
</dbReference>
<dbReference type="InterPro" id="IPR010177">
    <property type="entry name" value="Paired_CXXCH_1"/>
</dbReference>
<comment type="caution">
    <text evidence="4">The sequence shown here is derived from an EMBL/GenBank/DDBJ whole genome shotgun (WGS) entry which is preliminary data.</text>
</comment>
<dbReference type="EC" id="1.8.99.-" evidence="4"/>
<dbReference type="Proteomes" id="UP000237968">
    <property type="component" value="Unassembled WGS sequence"/>
</dbReference>
<dbReference type="InterPro" id="IPR051829">
    <property type="entry name" value="Multiheme_Cytochr_ET"/>
</dbReference>
<name>A0A2S9YI63_9BACT</name>
<dbReference type="AlphaFoldDB" id="A0A2S9YI63"/>
<dbReference type="Pfam" id="PF09699">
    <property type="entry name" value="Paired_CXXCH_1"/>
    <property type="match status" value="1"/>
</dbReference>
<feature type="chain" id="PRO_5015742113" evidence="2">
    <location>
        <begin position="18"/>
        <end position="646"/>
    </location>
</feature>
<evidence type="ECO:0000256" key="2">
    <source>
        <dbReference type="SAM" id="SignalP"/>
    </source>
</evidence>
<proteinExistence type="predicted"/>
<dbReference type="GO" id="GO:0016491">
    <property type="term" value="F:oxidoreductase activity"/>
    <property type="evidence" value="ECO:0007669"/>
    <property type="project" value="UniProtKB-KW"/>
</dbReference>
<feature type="domain" description="Doubled CXXCH motif" evidence="3">
    <location>
        <begin position="389"/>
        <end position="422"/>
    </location>
</feature>
<keyword evidence="4" id="KW-0560">Oxidoreductase</keyword>
<evidence type="ECO:0000313" key="4">
    <source>
        <dbReference type="EMBL" id="PRQ04706.1"/>
    </source>
</evidence>
<dbReference type="Gene3D" id="1.10.1130.10">
    <property type="entry name" value="Flavocytochrome C3, Chain A"/>
    <property type="match status" value="1"/>
</dbReference>
<reference evidence="4 5" key="1">
    <citation type="submission" date="2018-03" db="EMBL/GenBank/DDBJ databases">
        <title>Draft Genome Sequences of the Obligatory Marine Myxobacteria Enhygromyxa salina SWB005.</title>
        <authorList>
            <person name="Poehlein A."/>
            <person name="Moghaddam J.A."/>
            <person name="Harms H."/>
            <person name="Alanjari M."/>
            <person name="Koenig G.M."/>
            <person name="Daniel R."/>
            <person name="Schaeberle T.F."/>
        </authorList>
    </citation>
    <scope>NUCLEOTIDE SEQUENCE [LARGE SCALE GENOMIC DNA]</scope>
    <source>
        <strain evidence="4 5">SWB005</strain>
    </source>
</reference>
<dbReference type="EMBL" id="PVNK01000026">
    <property type="protein sequence ID" value="PRQ04706.1"/>
    <property type="molecule type" value="Genomic_DNA"/>
</dbReference>
<gene>
    <name evidence="4" type="ORF">ENSA5_05550</name>
</gene>
<sequence length="646" mass="69333">MARPWLASTLLFGPALAWSLAAVAGLVWTGADASAWTELDRHGDPVAGSDSCRSCHPAQWQTWHRSWHRTMTQRPEPASLGPLALAVDPAPEAEAEGETGQAGVLAPFAGEQLDYGGFRATMDRGADGVPRVLVERLDDAGEAVVGAPVLDAAVALSVGSHRYQQYLAYLDRGGGEGELHRLPVAWHRAERRWIHMNGAFVEPEGEDGSLADYERHLSRWNDNCIFCHNTEAVPGLDPGSAGFRSELGELGIACEACHGPAQAHIDRHRGNPLRRLLASSERGTDGSIANPATLGPARESEICGRCHGQRIARDIAAVMREGDGFVAGDELASISRPIFADSTIAGVEGLDRGRPFAARFWPDGTPRLSAYEYQGLLLSPCWSEGEGLGCGHCHDMHGDAPDGQLRAGRTGQGACVDCHRADELGGAEQLGGHGGHGEAVDCLGCHMPRISYGLLEGMITHRISSPDPAAWIGRGDQPDACTQCHVDRSREWAARSMSALGLRGSPIVARPHADEAAASRVVLDLLGGDPIQRNLAAHALARPGATASLDARAAWIADGLEDEYPSVRWFAWRGLRSLAERMAPNARRAALLAALERFDYLGPIDERVEVVTRIRALVGPAPLTDDPELRERLLSERQALAIWIGE</sequence>
<dbReference type="PANTHER" id="PTHR35038">
    <property type="entry name" value="DISSIMILATORY SULFITE REDUCTASE SIRA"/>
    <property type="match status" value="1"/>
</dbReference>
<evidence type="ECO:0000256" key="1">
    <source>
        <dbReference type="ARBA" id="ARBA00022729"/>
    </source>
</evidence>
<evidence type="ECO:0000313" key="5">
    <source>
        <dbReference type="Proteomes" id="UP000237968"/>
    </source>
</evidence>
<keyword evidence="1 2" id="KW-0732">Signal</keyword>
<keyword evidence="5" id="KW-1185">Reference proteome</keyword>
<dbReference type="RefSeq" id="WP_146155253.1">
    <property type="nucleotide sequence ID" value="NZ_PVNK01000026.1"/>
</dbReference>
<protein>
    <submittedName>
        <fullName evidence="4">Dissimilatory sulfite reductase</fullName>
        <ecNumber evidence="4">1.8.99.-</ecNumber>
    </submittedName>
</protein>